<feature type="domain" description="FCP1 homology" evidence="7">
    <location>
        <begin position="22"/>
        <end position="198"/>
    </location>
</feature>
<evidence type="ECO:0000313" key="9">
    <source>
        <dbReference type="Proteomes" id="UP000596660"/>
    </source>
</evidence>
<dbReference type="PANTHER" id="PTHR23081">
    <property type="entry name" value="RNA POLYMERASE II CTD PHOSPHATASE"/>
    <property type="match status" value="1"/>
</dbReference>
<dbReference type="SUPFAM" id="SSF56784">
    <property type="entry name" value="HAD-like"/>
    <property type="match status" value="1"/>
</dbReference>
<dbReference type="Pfam" id="PF03031">
    <property type="entry name" value="NIF"/>
    <property type="match status" value="1"/>
</dbReference>
<comment type="catalytic activity">
    <reaction evidence="6">
        <text>O-phospho-L-threonyl-[protein] + H2O = L-threonyl-[protein] + phosphate</text>
        <dbReference type="Rhea" id="RHEA:47004"/>
        <dbReference type="Rhea" id="RHEA-COMP:11060"/>
        <dbReference type="Rhea" id="RHEA-COMP:11605"/>
        <dbReference type="ChEBI" id="CHEBI:15377"/>
        <dbReference type="ChEBI" id="CHEBI:30013"/>
        <dbReference type="ChEBI" id="CHEBI:43474"/>
        <dbReference type="ChEBI" id="CHEBI:61977"/>
        <dbReference type="EC" id="3.1.3.16"/>
    </reaction>
</comment>
<organism evidence="8 9">
    <name type="scientific">Chenopodium quinoa</name>
    <name type="common">Quinoa</name>
    <dbReference type="NCBI Taxonomy" id="63459"/>
    <lineage>
        <taxon>Eukaryota</taxon>
        <taxon>Viridiplantae</taxon>
        <taxon>Streptophyta</taxon>
        <taxon>Embryophyta</taxon>
        <taxon>Tracheophyta</taxon>
        <taxon>Spermatophyta</taxon>
        <taxon>Magnoliopsida</taxon>
        <taxon>eudicotyledons</taxon>
        <taxon>Gunneridae</taxon>
        <taxon>Pentapetalae</taxon>
        <taxon>Caryophyllales</taxon>
        <taxon>Chenopodiaceae</taxon>
        <taxon>Chenopodioideae</taxon>
        <taxon>Atripliceae</taxon>
        <taxon>Chenopodium</taxon>
    </lineage>
</organism>
<evidence type="ECO:0000256" key="1">
    <source>
        <dbReference type="ARBA" id="ARBA00004123"/>
    </source>
</evidence>
<name>A0A803LN74_CHEQI</name>
<dbReference type="Gramene" id="AUR62016403-RA">
    <property type="protein sequence ID" value="AUR62016403-RA:cds"/>
    <property type="gene ID" value="AUR62016403"/>
</dbReference>
<reference evidence="8" key="1">
    <citation type="journal article" date="2017" name="Nature">
        <title>The genome of Chenopodium quinoa.</title>
        <authorList>
            <person name="Jarvis D.E."/>
            <person name="Ho Y.S."/>
            <person name="Lightfoot D.J."/>
            <person name="Schmoeckel S.M."/>
            <person name="Li B."/>
            <person name="Borm T.J.A."/>
            <person name="Ohyanagi H."/>
            <person name="Mineta K."/>
            <person name="Michell C.T."/>
            <person name="Saber N."/>
            <person name="Kharbatia N.M."/>
            <person name="Rupper R.R."/>
            <person name="Sharp A.R."/>
            <person name="Dally N."/>
            <person name="Boughton B.A."/>
            <person name="Woo Y.H."/>
            <person name="Gao G."/>
            <person name="Schijlen E.G.W.M."/>
            <person name="Guo X."/>
            <person name="Momin A.A."/>
            <person name="Negrao S."/>
            <person name="Al-Babili S."/>
            <person name="Gehring C."/>
            <person name="Roessner U."/>
            <person name="Jung C."/>
            <person name="Murphy K."/>
            <person name="Arold S.T."/>
            <person name="Gojobori T."/>
            <person name="van der Linden C.G."/>
            <person name="van Loo E.N."/>
            <person name="Jellen E.N."/>
            <person name="Maughan P.J."/>
            <person name="Tester M."/>
        </authorList>
    </citation>
    <scope>NUCLEOTIDE SEQUENCE [LARGE SCALE GENOMIC DNA]</scope>
    <source>
        <strain evidence="8">cv. PI 614886</strain>
    </source>
</reference>
<comment type="catalytic activity">
    <reaction evidence="5">
        <text>O-phospho-L-seryl-[protein] + H2O = L-seryl-[protein] + phosphate</text>
        <dbReference type="Rhea" id="RHEA:20629"/>
        <dbReference type="Rhea" id="RHEA-COMP:9863"/>
        <dbReference type="Rhea" id="RHEA-COMP:11604"/>
        <dbReference type="ChEBI" id="CHEBI:15377"/>
        <dbReference type="ChEBI" id="CHEBI:29999"/>
        <dbReference type="ChEBI" id="CHEBI:43474"/>
        <dbReference type="ChEBI" id="CHEBI:83421"/>
        <dbReference type="EC" id="3.1.3.16"/>
    </reaction>
</comment>
<evidence type="ECO:0000256" key="2">
    <source>
        <dbReference type="ARBA" id="ARBA00013081"/>
    </source>
</evidence>
<dbReference type="InterPro" id="IPR039189">
    <property type="entry name" value="Fcp1"/>
</dbReference>
<dbReference type="InterPro" id="IPR023214">
    <property type="entry name" value="HAD_sf"/>
</dbReference>
<proteinExistence type="predicted"/>
<evidence type="ECO:0000256" key="5">
    <source>
        <dbReference type="ARBA" id="ARBA00047761"/>
    </source>
</evidence>
<reference evidence="8" key="2">
    <citation type="submission" date="2021-03" db="UniProtKB">
        <authorList>
            <consortium name="EnsemblPlants"/>
        </authorList>
    </citation>
    <scope>IDENTIFICATION</scope>
</reference>
<dbReference type="Gene3D" id="3.40.50.1000">
    <property type="entry name" value="HAD superfamily/HAD-like"/>
    <property type="match status" value="1"/>
</dbReference>
<evidence type="ECO:0000256" key="3">
    <source>
        <dbReference type="ARBA" id="ARBA00022801"/>
    </source>
</evidence>
<evidence type="ECO:0000256" key="6">
    <source>
        <dbReference type="ARBA" id="ARBA00048336"/>
    </source>
</evidence>
<dbReference type="EnsemblPlants" id="AUR62016403-RA">
    <property type="protein sequence ID" value="AUR62016403-RA:cds"/>
    <property type="gene ID" value="AUR62016403"/>
</dbReference>
<dbReference type="InterPro" id="IPR004274">
    <property type="entry name" value="FCP1_dom"/>
</dbReference>
<dbReference type="OMA" id="YEICNGN"/>
<keyword evidence="3" id="KW-0378">Hydrolase</keyword>
<evidence type="ECO:0000313" key="8">
    <source>
        <dbReference type="EnsemblPlants" id="AUR62016403-RA:cds"/>
    </source>
</evidence>
<evidence type="ECO:0000259" key="7">
    <source>
        <dbReference type="PROSITE" id="PS50969"/>
    </source>
</evidence>
<comment type="subcellular location">
    <subcellularLocation>
        <location evidence="1">Nucleus</location>
    </subcellularLocation>
</comment>
<dbReference type="PROSITE" id="PS50969">
    <property type="entry name" value="FCP1"/>
    <property type="match status" value="1"/>
</dbReference>
<dbReference type="InterPro" id="IPR036412">
    <property type="entry name" value="HAD-like_sf"/>
</dbReference>
<dbReference type="CDD" id="cd07521">
    <property type="entry name" value="HAD_FCP1-like"/>
    <property type="match status" value="1"/>
</dbReference>
<dbReference type="EC" id="3.1.3.16" evidence="2"/>
<dbReference type="GO" id="GO:0005634">
    <property type="term" value="C:nucleus"/>
    <property type="evidence" value="ECO:0007669"/>
    <property type="project" value="UniProtKB-SubCell"/>
</dbReference>
<dbReference type="SMART" id="SM00577">
    <property type="entry name" value="CPDc"/>
    <property type="match status" value="1"/>
</dbReference>
<dbReference type="AlphaFoldDB" id="A0A803LN74"/>
<protein>
    <recommendedName>
        <fullName evidence="2">protein-serine/threonine phosphatase</fullName>
        <ecNumber evidence="2">3.1.3.16</ecNumber>
    </recommendedName>
</protein>
<dbReference type="Proteomes" id="UP000596660">
    <property type="component" value="Unplaced"/>
</dbReference>
<keyword evidence="9" id="KW-1185">Reference proteome</keyword>
<evidence type="ECO:0000256" key="4">
    <source>
        <dbReference type="ARBA" id="ARBA00023242"/>
    </source>
</evidence>
<dbReference type="GO" id="GO:0008420">
    <property type="term" value="F:RNA polymerase II CTD heptapeptide repeat phosphatase activity"/>
    <property type="evidence" value="ECO:0007669"/>
    <property type="project" value="InterPro"/>
</dbReference>
<sequence>MNSSVTNSEITSIRDNNLQYLLNSKKLHLILDLDHTLIHSRMMNKLTSMEKGCIDTSTNSTEDVYEICNGNCVVKLRPGVREFIKLVSSMFELSIYTMGSRYYARQVHELLVSKAGFPSNCSIVAREDCVKERRKGFDKVVLSHEQVVVIVDDTEEIWEESCKRNLLKIGRYDYFPIKKVFDDQEVVDTELARVFRVLMLVHTLFYDDSFVINNGWSREYGSRDVRDVLEAVLISSVSGCGDDKRGDAVCEKKRSRDSSMACVQTEVKRSRTVDIVVDSVQLASVVH</sequence>
<keyword evidence="4" id="KW-0539">Nucleus</keyword>
<dbReference type="PANTHER" id="PTHR23081:SF36">
    <property type="entry name" value="RNA POLYMERASE II SUBUNIT A C-TERMINAL DOMAIN PHOSPHATASE"/>
    <property type="match status" value="1"/>
</dbReference>
<accession>A0A803LN74</accession>